<sequence>MPNRYPIIYIRGYAMTVSERNDTAADPFCGFNVGSTLYRATGASDRQPAKFVFESPLVRLASEYQYQHVYQDGYDIMDPDWSPPRDDNGNSIPGIPASSIIIYRYYDDGSALLGDGKSRKVEVYAQGLNDLLKRVKELVLQHQPADGSPPMTDKDFKYYLVAHSMGGLVARAFLHNTSEDFRPMREAADKFFTFATPHNGIDVLGINVPSWLTAEQTNTFNRSEMTTYLNLQQISPQFNGRVDLIPQSAMPSDRIFCMVGTNRGDYEVLQGVVRAFVGNGSDGLVRVDNASLWGVDDNMATRQVATNYAFRSHSGYFGIVNSEEAYQNLVRFLFGDVRVDIWADIDSVTLPDELVPQASSVTALYQFEMCAAPKGKRWFLTRRKSVEDSPAVRSHQQLTGADANARKIYLGSVFLSKKSRVDRSSSTLSYAMIFAAKVPDYEIEKRFWPDGHFEGADLFQGNAIVRVTPPPDNAAASPWTVEYGWANGTTQITAIDFTKGVPPDVIIPFDSASTPGIKGALRMVVRPW</sequence>
<gene>
    <name evidence="1" type="ORF">PAMC26577_33520</name>
</gene>
<dbReference type="AlphaFoldDB" id="A0A242MAL0"/>
<proteinExistence type="predicted"/>
<name>A0A242MAL0_CABSO</name>
<accession>A0A242MAL0</accession>
<evidence type="ECO:0008006" key="3">
    <source>
        <dbReference type="Google" id="ProtNLM"/>
    </source>
</evidence>
<dbReference type="InterPro" id="IPR029058">
    <property type="entry name" value="AB_hydrolase_fold"/>
</dbReference>
<reference evidence="1 2" key="1">
    <citation type="submission" date="2017-03" db="EMBL/GenBank/DDBJ databases">
        <title>Genome analysis of strain PAMC 26577.</title>
        <authorList>
            <person name="Oh H.-M."/>
            <person name="Yang J.-A."/>
        </authorList>
    </citation>
    <scope>NUCLEOTIDE SEQUENCE [LARGE SCALE GENOMIC DNA]</scope>
    <source>
        <strain evidence="1 2">PAMC 26577</strain>
    </source>
</reference>
<dbReference type="RefSeq" id="WP_075360345.1">
    <property type="nucleotide sequence ID" value="NZ_MSRG01000088.1"/>
</dbReference>
<dbReference type="EMBL" id="NBTZ01000132">
    <property type="protein sequence ID" value="OTP68336.1"/>
    <property type="molecule type" value="Genomic_DNA"/>
</dbReference>
<protein>
    <recommendedName>
        <fullName evidence="3">PGAP1-like protein</fullName>
    </recommendedName>
</protein>
<dbReference type="Gene3D" id="3.40.50.1820">
    <property type="entry name" value="alpha/beta hydrolase"/>
    <property type="match status" value="1"/>
</dbReference>
<evidence type="ECO:0000313" key="1">
    <source>
        <dbReference type="EMBL" id="OTP68336.1"/>
    </source>
</evidence>
<evidence type="ECO:0000313" key="2">
    <source>
        <dbReference type="Proteomes" id="UP000195221"/>
    </source>
</evidence>
<dbReference type="SUPFAM" id="SSF53474">
    <property type="entry name" value="alpha/beta-Hydrolases"/>
    <property type="match status" value="1"/>
</dbReference>
<organism evidence="1 2">
    <name type="scientific">Caballeronia sordidicola</name>
    <name type="common">Burkholderia sordidicola</name>
    <dbReference type="NCBI Taxonomy" id="196367"/>
    <lineage>
        <taxon>Bacteria</taxon>
        <taxon>Pseudomonadati</taxon>
        <taxon>Pseudomonadota</taxon>
        <taxon>Betaproteobacteria</taxon>
        <taxon>Burkholderiales</taxon>
        <taxon>Burkholderiaceae</taxon>
        <taxon>Caballeronia</taxon>
    </lineage>
</organism>
<comment type="caution">
    <text evidence="1">The sequence shown here is derived from an EMBL/GenBank/DDBJ whole genome shotgun (WGS) entry which is preliminary data.</text>
</comment>
<dbReference type="Proteomes" id="UP000195221">
    <property type="component" value="Unassembled WGS sequence"/>
</dbReference>